<dbReference type="PANTHER" id="PTHR43272">
    <property type="entry name" value="LONG-CHAIN-FATTY-ACID--COA LIGASE"/>
    <property type="match status" value="1"/>
</dbReference>
<dbReference type="GO" id="GO:0005783">
    <property type="term" value="C:endoplasmic reticulum"/>
    <property type="evidence" value="ECO:0007669"/>
    <property type="project" value="TreeGrafter"/>
</dbReference>
<accession>A0A2U1IY45</accession>
<dbReference type="GO" id="GO:0005524">
    <property type="term" value="F:ATP binding"/>
    <property type="evidence" value="ECO:0007669"/>
    <property type="project" value="UniProtKB-KW"/>
</dbReference>
<dbReference type="Proteomes" id="UP000245591">
    <property type="component" value="Unassembled WGS sequence"/>
</dbReference>
<dbReference type="EMBL" id="MBFU01000752">
    <property type="protein sequence ID" value="PVZ97707.1"/>
    <property type="molecule type" value="Genomic_DNA"/>
</dbReference>
<dbReference type="AlphaFoldDB" id="A0A2U1IY45"/>
<keyword evidence="1" id="KW-0547">Nucleotide-binding</keyword>
<evidence type="ECO:0000313" key="4">
    <source>
        <dbReference type="EMBL" id="PVZ97707.1"/>
    </source>
</evidence>
<evidence type="ECO:0000256" key="2">
    <source>
        <dbReference type="ARBA" id="ARBA00022840"/>
    </source>
</evidence>
<dbReference type="GO" id="GO:0016020">
    <property type="term" value="C:membrane"/>
    <property type="evidence" value="ECO:0007669"/>
    <property type="project" value="TreeGrafter"/>
</dbReference>
<reference evidence="4 5" key="1">
    <citation type="journal article" date="2018" name="MBio">
        <title>Comparative Genomics Reveals the Core Gene Toolbox for the Fungus-Insect Symbiosis.</title>
        <authorList>
            <person name="Wang Y."/>
            <person name="Stata M."/>
            <person name="Wang W."/>
            <person name="Stajich J.E."/>
            <person name="White M.M."/>
            <person name="Moncalvo J.M."/>
        </authorList>
    </citation>
    <scope>NUCLEOTIDE SEQUENCE [LARGE SCALE GENOMIC DNA]</scope>
    <source>
        <strain evidence="4 5">AUS-126-30</strain>
    </source>
</reference>
<protein>
    <recommendedName>
        <fullName evidence="3">AMP-dependent synthetase/ligase domain-containing protein</fullName>
    </recommendedName>
</protein>
<keyword evidence="2" id="KW-0067">ATP-binding</keyword>
<sequence>MDYSADLKCHVVPNSKQNGFSPILRSHKSATTLEPTEYKHIKTVYDIFWNSVKEAPDKPYLGHRPYNPQTNQYLPYVFQSYKQVGERASNLGSGIIKVRQMHSDKSENGSILLRNWPVALYSIARPEWTISDRALITQSLFSVGLYDTQGQSQIEFILNHSEASVVICSLDKVHKLLSMADQLPHLKVIICMDSFERVGSNLPGEYIPSPFNTRSIDVLKHWAASKSIGLYDFKEVEEIGKQNKIDHHPPKPSDNFVLLYTSGTTGNPKGVIATHRNYTYSTISNVLSKSHLSKNQVFMSYLPLAHCYEKGQDMLATFIQGSIGFSRGDITNIFDDLQALQPTFYLGVPRILNRLYDTISAITINASGVKGMILRRGANEKIENLVAGKGYHHSIWDPLIFDKTKAIISKRLEFIITGSAPLEPKVYNFLRISFQSLILEAYGMTEVPIVSLGARPEDLESGIAGVPTIGVEIRLRDVPEMEYLTTDSPSPRGEILVRCPSVFKHYHKDEEKTKEVLIGDGWYATGDIGKINPTGTVSIIDRKKSIFKLSQGEYIAPEKIENVLSKHPLIMQSFVHGYPTKNFLVGVIVPDPVTFIPWAKKLLLETANSKEKEFIKSMGFEKLTKNQIVNKNLVEEIDIISRDAGLNGFEIVKAVYIDHRPFDIESNEILTPSLKLKRFHAAKYYKDTIDKLYSE</sequence>
<gene>
    <name evidence="4" type="ORF">BB558_006327</name>
</gene>
<keyword evidence="5" id="KW-1185">Reference proteome</keyword>
<dbReference type="InterPro" id="IPR042099">
    <property type="entry name" value="ANL_N_sf"/>
</dbReference>
<evidence type="ECO:0000259" key="3">
    <source>
        <dbReference type="Pfam" id="PF00501"/>
    </source>
</evidence>
<dbReference type="InterPro" id="IPR000873">
    <property type="entry name" value="AMP-dep_synth/lig_dom"/>
</dbReference>
<dbReference type="SUPFAM" id="SSF56801">
    <property type="entry name" value="Acetyl-CoA synthetase-like"/>
    <property type="match status" value="1"/>
</dbReference>
<feature type="domain" description="AMP-dependent synthetase/ligase" evidence="3">
    <location>
        <begin position="75"/>
        <end position="507"/>
    </location>
</feature>
<organism evidence="4 5">
    <name type="scientific">Smittium angustum</name>
    <dbReference type="NCBI Taxonomy" id="133377"/>
    <lineage>
        <taxon>Eukaryota</taxon>
        <taxon>Fungi</taxon>
        <taxon>Fungi incertae sedis</taxon>
        <taxon>Zoopagomycota</taxon>
        <taxon>Kickxellomycotina</taxon>
        <taxon>Harpellomycetes</taxon>
        <taxon>Harpellales</taxon>
        <taxon>Legeriomycetaceae</taxon>
        <taxon>Smittium</taxon>
    </lineage>
</organism>
<dbReference type="Pfam" id="PF00501">
    <property type="entry name" value="AMP-binding"/>
    <property type="match status" value="1"/>
</dbReference>
<name>A0A2U1IY45_SMIAN</name>
<evidence type="ECO:0000256" key="1">
    <source>
        <dbReference type="ARBA" id="ARBA00022741"/>
    </source>
</evidence>
<dbReference type="PROSITE" id="PS00455">
    <property type="entry name" value="AMP_BINDING"/>
    <property type="match status" value="1"/>
</dbReference>
<dbReference type="PANTHER" id="PTHR43272:SF33">
    <property type="entry name" value="AMP-BINDING DOMAIN-CONTAINING PROTEIN-RELATED"/>
    <property type="match status" value="1"/>
</dbReference>
<proteinExistence type="predicted"/>
<dbReference type="Gene3D" id="3.40.50.12780">
    <property type="entry name" value="N-terminal domain of ligase-like"/>
    <property type="match status" value="1"/>
</dbReference>
<dbReference type="GO" id="GO:0004467">
    <property type="term" value="F:long-chain fatty acid-CoA ligase activity"/>
    <property type="evidence" value="ECO:0007669"/>
    <property type="project" value="TreeGrafter"/>
</dbReference>
<dbReference type="InterPro" id="IPR020845">
    <property type="entry name" value="AMP-binding_CS"/>
</dbReference>
<evidence type="ECO:0000313" key="5">
    <source>
        <dbReference type="Proteomes" id="UP000245591"/>
    </source>
</evidence>
<comment type="caution">
    <text evidence="4">The sequence shown here is derived from an EMBL/GenBank/DDBJ whole genome shotgun (WGS) entry which is preliminary data.</text>
</comment>